<organism evidence="1 2">
    <name type="scientific">Suillus fuscotomentosus</name>
    <dbReference type="NCBI Taxonomy" id="1912939"/>
    <lineage>
        <taxon>Eukaryota</taxon>
        <taxon>Fungi</taxon>
        <taxon>Dikarya</taxon>
        <taxon>Basidiomycota</taxon>
        <taxon>Agaricomycotina</taxon>
        <taxon>Agaricomycetes</taxon>
        <taxon>Agaricomycetidae</taxon>
        <taxon>Boletales</taxon>
        <taxon>Suillineae</taxon>
        <taxon>Suillaceae</taxon>
        <taxon>Suillus</taxon>
    </lineage>
</organism>
<sequence length="486" mass="53423">MYMCARFPALDRPIAPAIWEHPSTVHQALYVVGDIFGLLGIYFNNIHYHRANIAEIQNMLDVLAMNLKYKTFPLVLFLGIQEDAFLNTVFWKWGLLAKKAALCDVTSLYQGTTGGPKTNPQKWNFEHTTPGSIMWAASILSQAIFLLSPNTEFQKSDLGKSSDINYKDLFFYYKKLLLMNSVKSSASAASQEDLSSEVICTMNTLNMSESDISTSSSMVQGATVFQSDIIEAQLLVYLTPALSTVSSLSTTSTLSATFKVSIQDVMVGPVATTTVIGQDADVRQKPVQACYIELVQYALDELLEESDSEDDSYSTSSNDSGGSISMSVCSMSSDASLDSLMSGITITSAYSSQLSSDGPQMAGRAFTEFIDAVHALADKVETSRVLKARPKLSRAPQLHLLPEWGMHAPDKFLRKLRVSPAVFDKLIEHIQPHAIFYNNSNNPQLPIPIQLAIFLNGIGHYGNAATMQDLAEWAGVSIRTVYNCFK</sequence>
<proteinExistence type="predicted"/>
<protein>
    <submittedName>
        <fullName evidence="1">Uncharacterized protein</fullName>
    </submittedName>
</protein>
<dbReference type="GeneID" id="64660184"/>
<reference evidence="1" key="1">
    <citation type="journal article" date="2020" name="New Phytol.">
        <title>Comparative genomics reveals dynamic genome evolution in host specialist ectomycorrhizal fungi.</title>
        <authorList>
            <person name="Lofgren L.A."/>
            <person name="Nguyen N.H."/>
            <person name="Vilgalys R."/>
            <person name="Ruytinx J."/>
            <person name="Liao H.L."/>
            <person name="Branco S."/>
            <person name="Kuo A."/>
            <person name="LaButti K."/>
            <person name="Lipzen A."/>
            <person name="Andreopoulos W."/>
            <person name="Pangilinan J."/>
            <person name="Riley R."/>
            <person name="Hundley H."/>
            <person name="Na H."/>
            <person name="Barry K."/>
            <person name="Grigoriev I.V."/>
            <person name="Stajich J.E."/>
            <person name="Kennedy P.G."/>
        </authorList>
    </citation>
    <scope>NUCLEOTIDE SEQUENCE</scope>
    <source>
        <strain evidence="1">FC203</strain>
    </source>
</reference>
<keyword evidence="2" id="KW-1185">Reference proteome</keyword>
<evidence type="ECO:0000313" key="1">
    <source>
        <dbReference type="EMBL" id="KAG1908666.1"/>
    </source>
</evidence>
<dbReference type="EMBL" id="JABBWK010000001">
    <property type="protein sequence ID" value="KAG1908666.1"/>
    <property type="molecule type" value="Genomic_DNA"/>
</dbReference>
<accession>A0AAD4HUK0</accession>
<comment type="caution">
    <text evidence="1">The sequence shown here is derived from an EMBL/GenBank/DDBJ whole genome shotgun (WGS) entry which is preliminary data.</text>
</comment>
<name>A0AAD4HUK0_9AGAM</name>
<dbReference type="Proteomes" id="UP001195769">
    <property type="component" value="Unassembled WGS sequence"/>
</dbReference>
<dbReference type="AlphaFoldDB" id="A0AAD4HUK0"/>
<evidence type="ECO:0000313" key="2">
    <source>
        <dbReference type="Proteomes" id="UP001195769"/>
    </source>
</evidence>
<gene>
    <name evidence="1" type="ORF">F5891DRAFT_1180201</name>
</gene>
<dbReference type="RefSeq" id="XP_041234241.1">
    <property type="nucleotide sequence ID" value="XM_041365886.1"/>
</dbReference>